<keyword evidence="12" id="KW-1185">Reference proteome</keyword>
<feature type="domain" description="Flagellar assembly protein FliH/Type III secretion system HrpE" evidence="8">
    <location>
        <begin position="134"/>
        <end position="260"/>
    </location>
</feature>
<evidence type="ECO:0000313" key="11">
    <source>
        <dbReference type="Proteomes" id="UP001177258"/>
    </source>
</evidence>
<evidence type="ECO:0000256" key="3">
    <source>
        <dbReference type="ARBA" id="ARBA00016507"/>
    </source>
</evidence>
<evidence type="ECO:0000256" key="2">
    <source>
        <dbReference type="ARBA" id="ARBA00006602"/>
    </source>
</evidence>
<evidence type="ECO:0000256" key="5">
    <source>
        <dbReference type="ARBA" id="ARBA00022795"/>
    </source>
</evidence>
<dbReference type="Proteomes" id="UP001177258">
    <property type="component" value="Unassembled WGS sequence"/>
</dbReference>
<evidence type="ECO:0000256" key="7">
    <source>
        <dbReference type="ARBA" id="ARBA00023225"/>
    </source>
</evidence>
<dbReference type="GO" id="GO:0015031">
    <property type="term" value="P:protein transport"/>
    <property type="evidence" value="ECO:0007669"/>
    <property type="project" value="UniProtKB-KW"/>
</dbReference>
<organism evidence="10 11">
    <name type="scientific">Helicobacter cappadocius</name>
    <dbReference type="NCBI Taxonomy" id="3063998"/>
    <lineage>
        <taxon>Bacteria</taxon>
        <taxon>Pseudomonadati</taxon>
        <taxon>Campylobacterota</taxon>
        <taxon>Epsilonproteobacteria</taxon>
        <taxon>Campylobacterales</taxon>
        <taxon>Helicobacteraceae</taxon>
        <taxon>Helicobacter</taxon>
    </lineage>
</organism>
<evidence type="ECO:0000313" key="10">
    <source>
        <dbReference type="EMBL" id="MDP2539401.1"/>
    </source>
</evidence>
<gene>
    <name evidence="10" type="primary">fliH</name>
    <name evidence="9" type="ORF">Q5I04_06080</name>
    <name evidence="10" type="ORF">Q5I06_06405</name>
</gene>
<evidence type="ECO:0000256" key="6">
    <source>
        <dbReference type="ARBA" id="ARBA00022927"/>
    </source>
</evidence>
<name>A0AA90PK57_9HELI</name>
<evidence type="ECO:0000256" key="4">
    <source>
        <dbReference type="ARBA" id="ARBA00022448"/>
    </source>
</evidence>
<comment type="function">
    <text evidence="1">Needed for flagellar regrowth and assembly.</text>
</comment>
<keyword evidence="10" id="KW-0969">Cilium</keyword>
<accession>A0AA90PK57</accession>
<keyword evidence="5" id="KW-1005">Bacterial flagellum biogenesis</keyword>
<dbReference type="Proteomes" id="UP001240777">
    <property type="component" value="Unassembled WGS sequence"/>
</dbReference>
<dbReference type="Pfam" id="PF02108">
    <property type="entry name" value="FliH"/>
    <property type="match status" value="1"/>
</dbReference>
<evidence type="ECO:0000313" key="9">
    <source>
        <dbReference type="EMBL" id="MDO7253474.1"/>
    </source>
</evidence>
<comment type="similarity">
    <text evidence="2">Belongs to the FliH family.</text>
</comment>
<evidence type="ECO:0000259" key="8">
    <source>
        <dbReference type="Pfam" id="PF02108"/>
    </source>
</evidence>
<proteinExistence type="inferred from homology"/>
<protein>
    <recommendedName>
        <fullName evidence="3">Flagellar assembly protein FliH</fullName>
    </recommendedName>
</protein>
<keyword evidence="10" id="KW-0282">Flagellum</keyword>
<dbReference type="RefSeq" id="WP_305517320.1">
    <property type="nucleotide sequence ID" value="NZ_JAUPEV010000009.1"/>
</dbReference>
<dbReference type="GO" id="GO:0044781">
    <property type="term" value="P:bacterial-type flagellum organization"/>
    <property type="evidence" value="ECO:0007669"/>
    <property type="project" value="UniProtKB-KW"/>
</dbReference>
<reference evidence="9 11" key="3">
    <citation type="journal article" date="2024" name="Syst. Appl. Microbiol.">
        <title>Helicobacter cappadocius sp. nov., from lizards: The first psychrotrophic Helicobacter species.</title>
        <authorList>
            <person name="Aydin F."/>
            <person name="Tarhane S."/>
            <person name="Karakaya E."/>
            <person name="Abay S."/>
            <person name="Kayman T."/>
            <person name="Guran O."/>
            <person name="Bozkurt E."/>
            <person name="Uzum N."/>
            <person name="Avci A."/>
            <person name="Olgun K."/>
            <person name="Jablonski D."/>
            <person name="Guran C."/>
            <person name="Burcin Saticioglu I."/>
        </authorList>
    </citation>
    <scope>NUCLEOTIDE SEQUENCE [LARGE SCALE GENOMIC DNA]</scope>
    <source>
        <strain evidence="9">Faydin-H75</strain>
        <strain evidence="11">faydin-H76</strain>
    </source>
</reference>
<dbReference type="InterPro" id="IPR051472">
    <property type="entry name" value="T3SS_Stator/FliH"/>
</dbReference>
<dbReference type="InterPro" id="IPR018035">
    <property type="entry name" value="Flagellar_FliH/T3SS_HrpE"/>
</dbReference>
<comment type="caution">
    <text evidence="10">The sequence shown here is derived from an EMBL/GenBank/DDBJ whole genome shotgun (WGS) entry which is preliminary data.</text>
</comment>
<dbReference type="SUPFAM" id="SSF160527">
    <property type="entry name" value="V-type ATPase subunit E-like"/>
    <property type="match status" value="1"/>
</dbReference>
<dbReference type="PANTHER" id="PTHR34982:SF1">
    <property type="entry name" value="FLAGELLAR ASSEMBLY PROTEIN FLIH"/>
    <property type="match status" value="1"/>
</dbReference>
<reference evidence="10 12" key="1">
    <citation type="submission" date="2023-07" db="EMBL/GenBank/DDBJ databases">
        <title>Unpublished Manusciprt.</title>
        <authorList>
            <person name="Aydin F."/>
            <person name="Tarhane S."/>
            <person name="Saticioglu I.B."/>
            <person name="Karakaya E."/>
            <person name="Abay S."/>
            <person name="Guran O."/>
            <person name="Bozkurt E."/>
            <person name="Uzum N."/>
            <person name="Olgun K."/>
            <person name="Jablonski D."/>
        </authorList>
    </citation>
    <scope>NUCLEOTIDE SEQUENCE</scope>
    <source>
        <strain evidence="12">faydin-H75</strain>
        <strain evidence="10">Faydin-H76</strain>
    </source>
</reference>
<evidence type="ECO:0000256" key="1">
    <source>
        <dbReference type="ARBA" id="ARBA00003041"/>
    </source>
</evidence>
<dbReference type="PANTHER" id="PTHR34982">
    <property type="entry name" value="YOP PROTEINS TRANSLOCATION PROTEIN L"/>
    <property type="match status" value="1"/>
</dbReference>
<dbReference type="NCBIfam" id="NF005196">
    <property type="entry name" value="PRK06669.1-1"/>
    <property type="match status" value="1"/>
</dbReference>
<dbReference type="AlphaFoldDB" id="A0AA90PK57"/>
<evidence type="ECO:0000313" key="12">
    <source>
        <dbReference type="Proteomes" id="UP001240777"/>
    </source>
</evidence>
<keyword evidence="6" id="KW-0653">Protein transport</keyword>
<dbReference type="EMBL" id="JAUYZK010000009">
    <property type="protein sequence ID" value="MDP2539401.1"/>
    <property type="molecule type" value="Genomic_DNA"/>
</dbReference>
<keyword evidence="4" id="KW-0813">Transport</keyword>
<keyword evidence="10" id="KW-0966">Cell projection</keyword>
<reference evidence="9" key="2">
    <citation type="submission" date="2023-07" db="EMBL/GenBank/DDBJ databases">
        <authorList>
            <person name="Aydin F."/>
            <person name="Tarhane S."/>
            <person name="Saticioglu I.B."/>
            <person name="Karakaya E."/>
            <person name="Abay S."/>
            <person name="Guran O."/>
            <person name="Bozkurt E."/>
            <person name="Uzum N."/>
            <person name="Olgun K."/>
            <person name="Jablonski D."/>
        </authorList>
    </citation>
    <scope>NUCLEOTIDE SEQUENCE</scope>
    <source>
        <strain evidence="9">Faydin-H75</strain>
    </source>
</reference>
<dbReference type="EMBL" id="JAUPEV010000009">
    <property type="protein sequence ID" value="MDO7253474.1"/>
    <property type="molecule type" value="Genomic_DNA"/>
</dbReference>
<sequence>MLLSNFEEENLIAKNELSKHNVQRYEFKSIIKNKSDDIDETVSIIQSSAPNPNSSQDIQEAKKNSNSLEKDLIERLLQKTDELSSSLAKLQIQFEKQQLEIEERVAGARNDGYKDGIKEGEEKAKKEMLDMIEKEKTTLIQSAIALDTEMKRSQSHLEELEKELSGIAVDIAKEVIVKEIDSSSQKVALALAKELLSSIVDATDIHIKVNTNDYPYLNENLKDSQKIKLEPSDAISKGGVVITCSNGNIDGNIMTRYRTLKQSVLDNLRA</sequence>
<keyword evidence="7" id="KW-1006">Bacterial flagellum protein export</keyword>
<dbReference type="GO" id="GO:0005829">
    <property type="term" value="C:cytosol"/>
    <property type="evidence" value="ECO:0007669"/>
    <property type="project" value="TreeGrafter"/>
</dbReference>